<evidence type="ECO:0000256" key="4">
    <source>
        <dbReference type="RuleBase" id="RU367042"/>
    </source>
</evidence>
<evidence type="ECO:0000256" key="3">
    <source>
        <dbReference type="ARBA" id="ARBA00023274"/>
    </source>
</evidence>
<dbReference type="Pfam" id="PF01248">
    <property type="entry name" value="Ribosomal_L7Ae"/>
    <property type="match status" value="1"/>
</dbReference>
<dbReference type="AlphaFoldDB" id="A0AAW3ASG9"/>
<reference evidence="7 8" key="1">
    <citation type="submission" date="2024-02" db="EMBL/GenBank/DDBJ databases">
        <title>FIRST GENOME SEQUENCES OF Leishmania (Viannia) shawi, Leishmania (Viannia) lindenbergi AND Leishmania (Viannia) utingensis.</title>
        <authorList>
            <person name="Resadore F."/>
            <person name="Custodio M.G.F."/>
            <person name="Boite M.C."/>
            <person name="Cupolillo E."/>
            <person name="Ferreira G.E.M."/>
        </authorList>
    </citation>
    <scope>NUCLEOTIDE SEQUENCE [LARGE SCALE GENOMIC DNA]</scope>
    <source>
        <strain evidence="7 8">MHOM/BR/1966/M15733</strain>
    </source>
</reference>
<comment type="function">
    <text evidence="4">Component of the ribosome.</text>
</comment>
<evidence type="ECO:0000256" key="1">
    <source>
        <dbReference type="ARBA" id="ARBA00007337"/>
    </source>
</evidence>
<sequence length="260" mass="29467">MPGKEAKRATQPVKAASPYKKPAAASRFTARPKNFGIGQDVPYSRDLSRFMRWPTFVTMQRKKRVLQRRLKVPPALNQFTKVLDRTSRNEVLRLIKKYAPETRKARRDRLHKVAEEKKKDPRKTVSTRAPLAVVTGLQEVTRAIEKKQARMVVIANNVDPVELVLWMPNLCRANNIPYAIVKDMARLGDAIGRKTATCVAITEDEAALKNLIRSVNARFLSRSDVIRRQWGGLQLSLRSRAELRKKHARNAGVDAAAVVQ</sequence>
<evidence type="ECO:0000259" key="6">
    <source>
        <dbReference type="Pfam" id="PF01248"/>
    </source>
</evidence>
<feature type="region of interest" description="Disordered" evidence="5">
    <location>
        <begin position="1"/>
        <end position="31"/>
    </location>
</feature>
<dbReference type="PANTHER" id="PTHR23105">
    <property type="entry name" value="RIBOSOMAL PROTEIN L7AE FAMILY MEMBER"/>
    <property type="match status" value="1"/>
</dbReference>
<keyword evidence="8" id="KW-1185">Reference proteome</keyword>
<dbReference type="InterPro" id="IPR001921">
    <property type="entry name" value="Ribosomal_eL8_euk"/>
</dbReference>
<dbReference type="PRINTS" id="PR00881">
    <property type="entry name" value="L7ARS6FAMILY"/>
</dbReference>
<feature type="region of interest" description="Disordered" evidence="5">
    <location>
        <begin position="105"/>
        <end position="126"/>
    </location>
</feature>
<accession>A0AAW3ASG9</accession>
<name>A0AAW3ASG9_9TRYP</name>
<dbReference type="Proteomes" id="UP001500131">
    <property type="component" value="Unassembled WGS sequence"/>
</dbReference>
<organism evidence="7 8">
    <name type="scientific">Leishmania lindenbergi</name>
    <dbReference type="NCBI Taxonomy" id="651832"/>
    <lineage>
        <taxon>Eukaryota</taxon>
        <taxon>Discoba</taxon>
        <taxon>Euglenozoa</taxon>
        <taxon>Kinetoplastea</taxon>
        <taxon>Metakinetoplastina</taxon>
        <taxon>Trypanosomatida</taxon>
        <taxon>Trypanosomatidae</taxon>
        <taxon>Leishmaniinae</taxon>
        <taxon>Leishmania</taxon>
    </lineage>
</organism>
<feature type="domain" description="Ribosomal protein eL8/eL30/eS12/Gadd45" evidence="6">
    <location>
        <begin position="132"/>
        <end position="211"/>
    </location>
</feature>
<dbReference type="InterPro" id="IPR029064">
    <property type="entry name" value="Ribosomal_eL30-like_sf"/>
</dbReference>
<dbReference type="InterPro" id="IPR018492">
    <property type="entry name" value="Ribosomal_eL8/Nhp2"/>
</dbReference>
<comment type="caution">
    <text evidence="7">The sequence shown here is derived from an EMBL/GenBank/DDBJ whole genome shotgun (WGS) entry which is preliminary data.</text>
</comment>
<dbReference type="InterPro" id="IPR050257">
    <property type="entry name" value="eL8/uL1-like"/>
</dbReference>
<evidence type="ECO:0000256" key="5">
    <source>
        <dbReference type="SAM" id="MobiDB-lite"/>
    </source>
</evidence>
<dbReference type="InterPro" id="IPR004038">
    <property type="entry name" value="Ribosomal_eL8/eL30/eS12/Gad45"/>
</dbReference>
<dbReference type="Gene3D" id="3.30.1330.30">
    <property type="match status" value="1"/>
</dbReference>
<comment type="similarity">
    <text evidence="1 4">Belongs to the eukaryotic ribosomal protein eL8 family.</text>
</comment>
<feature type="compositionally biased region" description="Basic and acidic residues" evidence="5">
    <location>
        <begin position="111"/>
        <end position="123"/>
    </location>
</feature>
<feature type="compositionally biased region" description="Low complexity" evidence="5">
    <location>
        <begin position="14"/>
        <end position="26"/>
    </location>
</feature>
<evidence type="ECO:0000313" key="8">
    <source>
        <dbReference type="Proteomes" id="UP001500131"/>
    </source>
</evidence>
<proteinExistence type="inferred from homology"/>
<keyword evidence="2 4" id="KW-0689">Ribosomal protein</keyword>
<dbReference type="GO" id="GO:0003723">
    <property type="term" value="F:RNA binding"/>
    <property type="evidence" value="ECO:0007669"/>
    <property type="project" value="UniProtKB-UniRule"/>
</dbReference>
<dbReference type="SUPFAM" id="SSF55315">
    <property type="entry name" value="L30e-like"/>
    <property type="match status" value="1"/>
</dbReference>
<evidence type="ECO:0000313" key="7">
    <source>
        <dbReference type="EMBL" id="KAL0512204.1"/>
    </source>
</evidence>
<protein>
    <recommendedName>
        <fullName evidence="4">60S ribosomal protein L7a</fullName>
    </recommendedName>
</protein>
<keyword evidence="3 4" id="KW-0687">Ribonucleoprotein</keyword>
<evidence type="ECO:0000256" key="2">
    <source>
        <dbReference type="ARBA" id="ARBA00022980"/>
    </source>
</evidence>
<gene>
    <name evidence="7" type="ORF">Q4I31_001303</name>
</gene>
<dbReference type="PRINTS" id="PR00882">
    <property type="entry name" value="RIBOSOMALL7A"/>
</dbReference>
<dbReference type="EMBL" id="JBAMZK010000008">
    <property type="protein sequence ID" value="KAL0512204.1"/>
    <property type="molecule type" value="Genomic_DNA"/>
</dbReference>
<dbReference type="GO" id="GO:0022625">
    <property type="term" value="C:cytosolic large ribosomal subunit"/>
    <property type="evidence" value="ECO:0007669"/>
    <property type="project" value="UniProtKB-UniRule"/>
</dbReference>